<dbReference type="SMART" id="SM00851">
    <property type="entry name" value="MGS"/>
    <property type="match status" value="1"/>
</dbReference>
<evidence type="ECO:0000313" key="2">
    <source>
        <dbReference type="EMBL" id="VAW19029.1"/>
    </source>
</evidence>
<dbReference type="AlphaFoldDB" id="A0A3B0U3L5"/>
<evidence type="ECO:0000259" key="1">
    <source>
        <dbReference type="PROSITE" id="PS51855"/>
    </source>
</evidence>
<proteinExistence type="predicted"/>
<dbReference type="SUPFAM" id="SSF52335">
    <property type="entry name" value="Methylglyoxal synthase-like"/>
    <property type="match status" value="1"/>
</dbReference>
<dbReference type="InterPro" id="IPR036914">
    <property type="entry name" value="MGS-like_dom_sf"/>
</dbReference>
<dbReference type="InterPro" id="IPR004363">
    <property type="entry name" value="Methylgl_synth"/>
</dbReference>
<dbReference type="GO" id="GO:0008929">
    <property type="term" value="F:methylglyoxal synthase activity"/>
    <property type="evidence" value="ECO:0007669"/>
    <property type="project" value="InterPro"/>
</dbReference>
<dbReference type="NCBIfam" id="NF003559">
    <property type="entry name" value="PRK05234.1"/>
    <property type="match status" value="1"/>
</dbReference>
<dbReference type="PANTHER" id="PTHR30492">
    <property type="entry name" value="METHYLGLYOXAL SYNTHASE"/>
    <property type="match status" value="1"/>
</dbReference>
<dbReference type="InterPro" id="IPR011607">
    <property type="entry name" value="MGS-like_dom"/>
</dbReference>
<organism evidence="2">
    <name type="scientific">hydrothermal vent metagenome</name>
    <dbReference type="NCBI Taxonomy" id="652676"/>
    <lineage>
        <taxon>unclassified sequences</taxon>
        <taxon>metagenomes</taxon>
        <taxon>ecological metagenomes</taxon>
    </lineage>
</organism>
<dbReference type="GO" id="GO:0019242">
    <property type="term" value="P:methylglyoxal biosynthetic process"/>
    <property type="evidence" value="ECO:0007669"/>
    <property type="project" value="InterPro"/>
</dbReference>
<dbReference type="PROSITE" id="PS51855">
    <property type="entry name" value="MGS"/>
    <property type="match status" value="1"/>
</dbReference>
<reference evidence="2" key="1">
    <citation type="submission" date="2018-06" db="EMBL/GenBank/DDBJ databases">
        <authorList>
            <person name="Zhirakovskaya E."/>
        </authorList>
    </citation>
    <scope>NUCLEOTIDE SEQUENCE</scope>
</reference>
<sequence length="136" mass="14823">MPAAQTIIILAHDRLIKPMAGLIKKRAATFEGYRLLSTTETGEKLEQATGMEVSHVFSARKGGDMQLCGLICSNTIRAVFFLRDPLNIDPKEADITPFYRACDLNNVPLATNVVAAAAITMWLGRKDGDQEAGKDT</sequence>
<protein>
    <recommendedName>
        <fullName evidence="1">MGS-like domain-containing protein</fullName>
    </recommendedName>
</protein>
<dbReference type="Pfam" id="PF02142">
    <property type="entry name" value="MGS"/>
    <property type="match status" value="1"/>
</dbReference>
<dbReference type="GO" id="GO:0005829">
    <property type="term" value="C:cytosol"/>
    <property type="evidence" value="ECO:0007669"/>
    <property type="project" value="TreeGrafter"/>
</dbReference>
<gene>
    <name evidence="2" type="ORF">MNBD_ALPHA12-1942</name>
</gene>
<accession>A0A3B0U3L5</accession>
<dbReference type="EMBL" id="UOEO01000098">
    <property type="protein sequence ID" value="VAW19029.1"/>
    <property type="molecule type" value="Genomic_DNA"/>
</dbReference>
<dbReference type="Gene3D" id="3.40.50.1380">
    <property type="entry name" value="Methylglyoxal synthase-like domain"/>
    <property type="match status" value="1"/>
</dbReference>
<feature type="domain" description="MGS-like" evidence="1">
    <location>
        <begin position="1"/>
        <end position="136"/>
    </location>
</feature>
<dbReference type="PANTHER" id="PTHR30492:SF0">
    <property type="entry name" value="METHYLGLYOXAL SYNTHASE"/>
    <property type="match status" value="1"/>
</dbReference>
<name>A0A3B0U3L5_9ZZZZ</name>